<feature type="region of interest" description="Disordered" evidence="3">
    <location>
        <begin position="228"/>
        <end position="276"/>
    </location>
</feature>
<proteinExistence type="predicted"/>
<protein>
    <recommendedName>
        <fullName evidence="5">Bacterial transcriptional activator domain-containing protein</fullName>
    </recommendedName>
</protein>
<dbReference type="InterPro" id="IPR036779">
    <property type="entry name" value="LysM_dom_sf"/>
</dbReference>
<feature type="transmembrane region" description="Helical" evidence="4">
    <location>
        <begin position="12"/>
        <end position="41"/>
    </location>
</feature>
<reference evidence="7" key="1">
    <citation type="journal article" date="2019" name="Int. J. Syst. Evol. Microbiol.">
        <title>The Global Catalogue of Microorganisms (GCM) 10K type strain sequencing project: providing services to taxonomists for standard genome sequencing and annotation.</title>
        <authorList>
            <consortium name="The Broad Institute Genomics Platform"/>
            <consortium name="The Broad Institute Genome Sequencing Center for Infectious Disease"/>
            <person name="Wu L."/>
            <person name="Ma J."/>
        </authorList>
    </citation>
    <scope>NUCLEOTIDE SEQUENCE [LARGE SCALE GENOMIC DNA]</scope>
    <source>
        <strain evidence="7">CCUG 56401</strain>
    </source>
</reference>
<keyword evidence="4" id="KW-0812">Transmembrane</keyword>
<keyword evidence="7" id="KW-1185">Reference proteome</keyword>
<organism evidence="6 7">
    <name type="scientific">Saccharopolyspora rosea</name>
    <dbReference type="NCBI Taxonomy" id="524884"/>
    <lineage>
        <taxon>Bacteria</taxon>
        <taxon>Bacillati</taxon>
        <taxon>Actinomycetota</taxon>
        <taxon>Actinomycetes</taxon>
        <taxon>Pseudonocardiales</taxon>
        <taxon>Pseudonocardiaceae</taxon>
        <taxon>Saccharopolyspora</taxon>
    </lineage>
</organism>
<dbReference type="EMBL" id="JBHTIW010000030">
    <property type="protein sequence ID" value="MFD0923212.1"/>
    <property type="molecule type" value="Genomic_DNA"/>
</dbReference>
<keyword evidence="4" id="KW-1133">Transmembrane helix</keyword>
<dbReference type="PANTHER" id="PTHR35807:SF1">
    <property type="entry name" value="TRANSCRIPTIONAL REGULATOR REDD"/>
    <property type="match status" value="1"/>
</dbReference>
<feature type="transmembrane region" description="Helical" evidence="4">
    <location>
        <begin position="278"/>
        <end position="301"/>
    </location>
</feature>
<evidence type="ECO:0000256" key="1">
    <source>
        <dbReference type="ARBA" id="ARBA00023015"/>
    </source>
</evidence>
<evidence type="ECO:0000256" key="4">
    <source>
        <dbReference type="SAM" id="Phobius"/>
    </source>
</evidence>
<dbReference type="Gene3D" id="1.10.10.10">
    <property type="entry name" value="Winged helix-like DNA-binding domain superfamily/Winged helix DNA-binding domain"/>
    <property type="match status" value="1"/>
</dbReference>
<evidence type="ECO:0000259" key="5">
    <source>
        <dbReference type="SMART" id="SM01043"/>
    </source>
</evidence>
<name>A0ABW3FZ99_9PSEU</name>
<evidence type="ECO:0000256" key="2">
    <source>
        <dbReference type="ARBA" id="ARBA00023163"/>
    </source>
</evidence>
<accession>A0ABW3FZ99</accession>
<sequence length="905" mass="96199">MSLLARITPRLLRLVGALVALAALAALLIGVPWGLVTFIGWPLPDHLPTGDEIEAALLNPLSITMLLDLLACIAWPVWLAFALDVARCVPDAVRGVRPPAIGPVHAAAGLLVATAVFGLLPPRAPIAAAGPVAPVQPAAAITVEQPAPTPYPTTNQVQHTNASKPGTVIVQPPHAGIHDSLWRIAERELGNGQRWRELFALNQGRPQPDGGTLTDPHLVRPGWILHLPEPAEDRTPPPPPSTPSVDPAPSVPAPSPPEAGPDRHNAPADAVTPTSSTAITLTSGGLVATTLATAVALGMLIRRRRRMRAYQPGSGDRTPPPAPAPAVHALRLAYDQAHLDTASSDDAEPIALPSTDTDLSYTESEEPKQNAAVQVGIRDDRAHALHLAALHGLGLTGAGAEATARALLVHLLATTKATVLIPTDDARALIGDDPPTSPRLRVTTGLDEAITVLADHQAPDNTHDQDTELDIVLVATTAGPHERLQAVLDTGNASGTAGILLGHWPAGATVRVRADGIVTATSPAVSQLRGARLFHLNASDTRDLLDLLTETTSGPPIDTADPAEYAEPVPVDDISDAPNLGGDHSPTELEDQDVHDEQEREATAGEEVLDTTASDTPSDTGEPHTASDSAEWPKVTELVAPADSAPEPSDRPLSLAVFGPLTLTWHLPDGTVRDLTAALAPKHKALLVFLALHPNGTSRGAVREALWPEARGRRPYNAFYAGLSQIRKALADATDDQATDLIAQHEEHVSLNPDLVAVDYWQLNQAEHDRHLANSDDDRFAAWSRIAAIYRGEIAEGMSALWLDGPREAAHRTVVDALTGMAAHHRSRDPQRQLQLLEHARLLNPENEAIYRDIMRVQAELGLTDAISRTLHLLTTTLADIGERPHPNTLTLARTLQARQHRTAS</sequence>
<dbReference type="InterPro" id="IPR036388">
    <property type="entry name" value="WH-like_DNA-bd_sf"/>
</dbReference>
<dbReference type="InterPro" id="IPR018392">
    <property type="entry name" value="LysM"/>
</dbReference>
<evidence type="ECO:0000256" key="3">
    <source>
        <dbReference type="SAM" id="MobiDB-lite"/>
    </source>
</evidence>
<feature type="transmembrane region" description="Helical" evidence="4">
    <location>
        <begin position="61"/>
        <end position="81"/>
    </location>
</feature>
<dbReference type="Gene3D" id="3.10.350.10">
    <property type="entry name" value="LysM domain"/>
    <property type="match status" value="1"/>
</dbReference>
<comment type="caution">
    <text evidence="6">The sequence shown here is derived from an EMBL/GenBank/DDBJ whole genome shotgun (WGS) entry which is preliminary data.</text>
</comment>
<feature type="domain" description="Bacterial transcriptional activator" evidence="5">
    <location>
        <begin position="758"/>
        <end position="897"/>
    </location>
</feature>
<keyword evidence="1" id="KW-0805">Transcription regulation</keyword>
<evidence type="ECO:0000313" key="7">
    <source>
        <dbReference type="Proteomes" id="UP001597018"/>
    </source>
</evidence>
<feature type="region of interest" description="Disordered" evidence="3">
    <location>
        <begin position="341"/>
        <end position="369"/>
    </location>
</feature>
<feature type="region of interest" description="Disordered" evidence="3">
    <location>
        <begin position="549"/>
        <end position="634"/>
    </location>
</feature>
<dbReference type="RefSeq" id="WP_345601291.1">
    <property type="nucleotide sequence ID" value="NZ_BAABLT010000032.1"/>
</dbReference>
<keyword evidence="2" id="KW-0804">Transcription</keyword>
<dbReference type="SMART" id="SM01043">
    <property type="entry name" value="BTAD"/>
    <property type="match status" value="1"/>
</dbReference>
<evidence type="ECO:0000313" key="6">
    <source>
        <dbReference type="EMBL" id="MFD0923212.1"/>
    </source>
</evidence>
<dbReference type="CDD" id="cd00118">
    <property type="entry name" value="LysM"/>
    <property type="match status" value="1"/>
</dbReference>
<dbReference type="InterPro" id="IPR005158">
    <property type="entry name" value="BTAD"/>
</dbReference>
<gene>
    <name evidence="6" type="ORF">ACFQ16_26005</name>
</gene>
<dbReference type="InterPro" id="IPR051677">
    <property type="entry name" value="AfsR-DnrI-RedD_regulator"/>
</dbReference>
<feature type="compositionally biased region" description="Pro residues" evidence="3">
    <location>
        <begin position="249"/>
        <end position="259"/>
    </location>
</feature>
<dbReference type="PANTHER" id="PTHR35807">
    <property type="entry name" value="TRANSCRIPTIONAL REGULATOR REDD-RELATED"/>
    <property type="match status" value="1"/>
</dbReference>
<dbReference type="Proteomes" id="UP001597018">
    <property type="component" value="Unassembled WGS sequence"/>
</dbReference>
<keyword evidence="4" id="KW-0472">Membrane</keyword>